<keyword evidence="4" id="KW-0804">Transcription</keyword>
<feature type="region of interest" description="Disordered" evidence="7">
    <location>
        <begin position="34"/>
        <end position="55"/>
    </location>
</feature>
<evidence type="ECO:0000256" key="3">
    <source>
        <dbReference type="ARBA" id="ARBA00023125"/>
    </source>
</evidence>
<comment type="subcellular location">
    <subcellularLocation>
        <location evidence="1">Nucleus</location>
    </subcellularLocation>
</comment>
<sequence>MGCNKGEIELGFSNMSQDEIQTALRSLFPSEFSRQIQPIDPNPPSSSSSSLRSLSKGSPEYSSLIFTTPETLRGIIPTILPPLDNEHQQAIQVTPSHQFHAQDNEQDEIMRTILYILTSSPSSYSSTTSTFHHQNLPYNSAFKRYRPNLGSNIKMSQMGSNFQRQNILNRSFEFFRKLNLSRIREHIQATQTTSTQLHHMISERRRREKLNENFQALRTLLPLGTKKDKASILTSAKETLKSLMAEIEKLSKRNQELVSLLATKECNIEKTKTSFSSNEKWNVQVSYVPQSSSSQERMVDLQVNLRGQVSQVDILIRLLEFLKQVQNVSFISMGATQGNDLHQLTFRLRIIEKSEWDESTFEEAIRRVVTDLLQWQRDK</sequence>
<dbReference type="InterPro" id="IPR011598">
    <property type="entry name" value="bHLH_dom"/>
</dbReference>
<keyword evidence="5" id="KW-0539">Nucleus</keyword>
<evidence type="ECO:0000256" key="6">
    <source>
        <dbReference type="SAM" id="Coils"/>
    </source>
</evidence>
<dbReference type="Gene3D" id="4.10.280.10">
    <property type="entry name" value="Helix-loop-helix DNA-binding domain"/>
    <property type="match status" value="1"/>
</dbReference>
<dbReference type="InterPro" id="IPR055477">
    <property type="entry name" value="DUF7049"/>
</dbReference>
<evidence type="ECO:0000256" key="7">
    <source>
        <dbReference type="SAM" id="MobiDB-lite"/>
    </source>
</evidence>
<evidence type="ECO:0000259" key="8">
    <source>
        <dbReference type="PROSITE" id="PS50888"/>
    </source>
</evidence>
<dbReference type="CDD" id="cd11393">
    <property type="entry name" value="bHLH_AtbHLH_like"/>
    <property type="match status" value="1"/>
</dbReference>
<reference evidence="10" key="1">
    <citation type="journal article" date="2020" name="Nat. Commun.">
        <title>Genome sequence of the cluster root forming white lupin.</title>
        <authorList>
            <person name="Hufnagel B."/>
            <person name="Marques A."/>
            <person name="Soriano A."/>
            <person name="Marques L."/>
            <person name="Divol F."/>
            <person name="Doumas P."/>
            <person name="Sallet E."/>
            <person name="Mancinotti D."/>
            <person name="Carrere S."/>
            <person name="Marande W."/>
            <person name="Arribat S."/>
            <person name="Keller J."/>
            <person name="Huneau C."/>
            <person name="Blein T."/>
            <person name="Aime D."/>
            <person name="Laguerre M."/>
            <person name="Taylor J."/>
            <person name="Schubert V."/>
            <person name="Nelson M."/>
            <person name="Geu-Flores F."/>
            <person name="Crespi M."/>
            <person name="Gallardo-Guerrero K."/>
            <person name="Delaux P.-M."/>
            <person name="Salse J."/>
            <person name="Berges H."/>
            <person name="Guyot R."/>
            <person name="Gouzy J."/>
            <person name="Peret B."/>
        </authorList>
    </citation>
    <scope>NUCLEOTIDE SEQUENCE [LARGE SCALE GENOMIC DNA]</scope>
    <source>
        <strain evidence="10">cv. Amiga</strain>
    </source>
</reference>
<organism evidence="9 10">
    <name type="scientific">Lupinus albus</name>
    <name type="common">White lupine</name>
    <name type="synonym">Lupinus termis</name>
    <dbReference type="NCBI Taxonomy" id="3870"/>
    <lineage>
        <taxon>Eukaryota</taxon>
        <taxon>Viridiplantae</taxon>
        <taxon>Streptophyta</taxon>
        <taxon>Embryophyta</taxon>
        <taxon>Tracheophyta</taxon>
        <taxon>Spermatophyta</taxon>
        <taxon>Magnoliopsida</taxon>
        <taxon>eudicotyledons</taxon>
        <taxon>Gunneridae</taxon>
        <taxon>Pentapetalae</taxon>
        <taxon>rosids</taxon>
        <taxon>fabids</taxon>
        <taxon>Fabales</taxon>
        <taxon>Fabaceae</taxon>
        <taxon>Papilionoideae</taxon>
        <taxon>50 kb inversion clade</taxon>
        <taxon>genistoids sensu lato</taxon>
        <taxon>core genistoids</taxon>
        <taxon>Genisteae</taxon>
        <taxon>Lupinus</taxon>
    </lineage>
</organism>
<comment type="caution">
    <text evidence="9">The sequence shown here is derived from an EMBL/GenBank/DDBJ whole genome shotgun (WGS) entry which is preliminary data.</text>
</comment>
<dbReference type="AlphaFoldDB" id="A0A6A4Q3N1"/>
<keyword evidence="10" id="KW-1185">Reference proteome</keyword>
<dbReference type="GO" id="GO:0005634">
    <property type="term" value="C:nucleus"/>
    <property type="evidence" value="ECO:0007669"/>
    <property type="project" value="UniProtKB-SubCell"/>
</dbReference>
<dbReference type="GO" id="GO:0046983">
    <property type="term" value="F:protein dimerization activity"/>
    <property type="evidence" value="ECO:0007669"/>
    <property type="project" value="InterPro"/>
</dbReference>
<keyword evidence="6" id="KW-0175">Coiled coil</keyword>
<dbReference type="PANTHER" id="PTHR46665:SF1">
    <property type="entry name" value="SPERMATOGENESIS- AND OOGENESIS-SPECIFIC BASIC HELIX-LOOP-HELIX-CONTAINING PROTEIN 1"/>
    <property type="match status" value="1"/>
</dbReference>
<evidence type="ECO:0000313" key="10">
    <source>
        <dbReference type="Proteomes" id="UP000447434"/>
    </source>
</evidence>
<dbReference type="GO" id="GO:0003677">
    <property type="term" value="F:DNA binding"/>
    <property type="evidence" value="ECO:0007669"/>
    <property type="project" value="UniProtKB-KW"/>
</dbReference>
<dbReference type="PANTHER" id="PTHR46665">
    <property type="entry name" value="TRANSCRIPTION FACTOR BHLH041-RELATED-RELATED"/>
    <property type="match status" value="1"/>
</dbReference>
<proteinExistence type="predicted"/>
<accession>A0A6A4Q3N1</accession>
<evidence type="ECO:0000256" key="2">
    <source>
        <dbReference type="ARBA" id="ARBA00023015"/>
    </source>
</evidence>
<evidence type="ECO:0000256" key="5">
    <source>
        <dbReference type="ARBA" id="ARBA00023242"/>
    </source>
</evidence>
<dbReference type="InterPro" id="IPR036638">
    <property type="entry name" value="HLH_DNA-bd_sf"/>
</dbReference>
<dbReference type="EMBL" id="WOCE01000008">
    <property type="protein sequence ID" value="KAE9608136.1"/>
    <property type="molecule type" value="Genomic_DNA"/>
</dbReference>
<evidence type="ECO:0000256" key="1">
    <source>
        <dbReference type="ARBA" id="ARBA00004123"/>
    </source>
</evidence>
<feature type="domain" description="BHLH" evidence="8">
    <location>
        <begin position="194"/>
        <end position="243"/>
    </location>
</feature>
<evidence type="ECO:0000256" key="4">
    <source>
        <dbReference type="ARBA" id="ARBA00023163"/>
    </source>
</evidence>
<dbReference type="PROSITE" id="PS50888">
    <property type="entry name" value="BHLH"/>
    <property type="match status" value="1"/>
</dbReference>
<dbReference type="Pfam" id="PF23132">
    <property type="entry name" value="DUF7049"/>
    <property type="match status" value="1"/>
</dbReference>
<evidence type="ECO:0000313" key="9">
    <source>
        <dbReference type="EMBL" id="KAE9608136.1"/>
    </source>
</evidence>
<dbReference type="InterPro" id="IPR055478">
    <property type="entry name" value="DUF7050"/>
</dbReference>
<dbReference type="SUPFAM" id="SSF47459">
    <property type="entry name" value="HLH, helix-loop-helix DNA-binding domain"/>
    <property type="match status" value="1"/>
</dbReference>
<gene>
    <name evidence="9" type="ORF">Lalb_Chr08g0232291</name>
</gene>
<keyword evidence="2" id="KW-0805">Transcription regulation</keyword>
<dbReference type="InterPro" id="IPR045239">
    <property type="entry name" value="bHLH95_bHLH"/>
</dbReference>
<name>A0A6A4Q3N1_LUPAL</name>
<protein>
    <submittedName>
        <fullName evidence="9">Putative transcription factor bHLH family</fullName>
    </submittedName>
</protein>
<dbReference type="OrthoDB" id="5778525at2759"/>
<dbReference type="InterPro" id="IPR044658">
    <property type="entry name" value="bHLH92/bHLH041-like"/>
</dbReference>
<dbReference type="Pfam" id="PF00010">
    <property type="entry name" value="HLH"/>
    <property type="match status" value="1"/>
</dbReference>
<dbReference type="Proteomes" id="UP000447434">
    <property type="component" value="Chromosome 8"/>
</dbReference>
<dbReference type="Pfam" id="PF23133">
    <property type="entry name" value="DUF7050"/>
    <property type="match status" value="1"/>
</dbReference>
<feature type="compositionally biased region" description="Low complexity" evidence="7">
    <location>
        <begin position="45"/>
        <end position="55"/>
    </location>
</feature>
<dbReference type="SMART" id="SM00353">
    <property type="entry name" value="HLH"/>
    <property type="match status" value="1"/>
</dbReference>
<keyword evidence="3" id="KW-0238">DNA-binding</keyword>
<feature type="coiled-coil region" evidence="6">
    <location>
        <begin position="233"/>
        <end position="267"/>
    </location>
</feature>